<evidence type="ECO:0000313" key="4">
    <source>
        <dbReference type="Proteomes" id="UP000792457"/>
    </source>
</evidence>
<evidence type="ECO:0000259" key="2">
    <source>
        <dbReference type="Pfam" id="PF13638"/>
    </source>
</evidence>
<feature type="region of interest" description="Disordered" evidence="1">
    <location>
        <begin position="56"/>
        <end position="77"/>
    </location>
</feature>
<reference evidence="3" key="2">
    <citation type="submission" date="2017-10" db="EMBL/GenBank/DDBJ databases">
        <title>Ladona fulva Genome sequencing and assembly.</title>
        <authorList>
            <person name="Murali S."/>
            <person name="Richards S."/>
            <person name="Bandaranaike D."/>
            <person name="Bellair M."/>
            <person name="Blankenburg K."/>
            <person name="Chao H."/>
            <person name="Dinh H."/>
            <person name="Doddapaneni H."/>
            <person name="Dugan-Rocha S."/>
            <person name="Elkadiri S."/>
            <person name="Gnanaolivu R."/>
            <person name="Hernandez B."/>
            <person name="Skinner E."/>
            <person name="Javaid M."/>
            <person name="Lee S."/>
            <person name="Li M."/>
            <person name="Ming W."/>
            <person name="Munidasa M."/>
            <person name="Muniz J."/>
            <person name="Nguyen L."/>
            <person name="Hughes D."/>
            <person name="Osuji N."/>
            <person name="Pu L.-L."/>
            <person name="Puazo M."/>
            <person name="Qu C."/>
            <person name="Quiroz J."/>
            <person name="Raj R."/>
            <person name="Weissenberger G."/>
            <person name="Xin Y."/>
            <person name="Zou X."/>
            <person name="Han Y."/>
            <person name="Worley K."/>
            <person name="Muzny D."/>
            <person name="Gibbs R."/>
        </authorList>
    </citation>
    <scope>NUCLEOTIDE SEQUENCE</scope>
    <source>
        <strain evidence="3">Sampled in the wild</strain>
    </source>
</reference>
<name>A0A8K0JX24_LADFU</name>
<dbReference type="AlphaFoldDB" id="A0A8K0JX24"/>
<evidence type="ECO:0000313" key="3">
    <source>
        <dbReference type="EMBL" id="KAG8223916.1"/>
    </source>
</evidence>
<feature type="region of interest" description="Disordered" evidence="1">
    <location>
        <begin position="214"/>
        <end position="239"/>
    </location>
</feature>
<dbReference type="Proteomes" id="UP000792457">
    <property type="component" value="Unassembled WGS sequence"/>
</dbReference>
<feature type="compositionally biased region" description="Low complexity" evidence="1">
    <location>
        <begin position="67"/>
        <end position="77"/>
    </location>
</feature>
<feature type="domain" description="PIN" evidence="2">
    <location>
        <begin position="46"/>
        <end position="200"/>
    </location>
</feature>
<organism evidence="3 4">
    <name type="scientific">Ladona fulva</name>
    <name type="common">Scarce chaser dragonfly</name>
    <name type="synonym">Libellula fulva</name>
    <dbReference type="NCBI Taxonomy" id="123851"/>
    <lineage>
        <taxon>Eukaryota</taxon>
        <taxon>Metazoa</taxon>
        <taxon>Ecdysozoa</taxon>
        <taxon>Arthropoda</taxon>
        <taxon>Hexapoda</taxon>
        <taxon>Insecta</taxon>
        <taxon>Pterygota</taxon>
        <taxon>Palaeoptera</taxon>
        <taxon>Odonata</taxon>
        <taxon>Epiprocta</taxon>
        <taxon>Anisoptera</taxon>
        <taxon>Libelluloidea</taxon>
        <taxon>Libellulidae</taxon>
        <taxon>Ladona</taxon>
    </lineage>
</organism>
<dbReference type="OrthoDB" id="2017974at2759"/>
<protein>
    <recommendedName>
        <fullName evidence="2">PIN domain-containing protein</fullName>
    </recommendedName>
</protein>
<gene>
    <name evidence="3" type="ORF">J437_LFUL003723</name>
</gene>
<dbReference type="InterPro" id="IPR002716">
    <property type="entry name" value="PIN_dom"/>
</dbReference>
<evidence type="ECO:0000256" key="1">
    <source>
        <dbReference type="SAM" id="MobiDB-lite"/>
    </source>
</evidence>
<reference evidence="3" key="1">
    <citation type="submission" date="2013-04" db="EMBL/GenBank/DDBJ databases">
        <authorList>
            <person name="Qu J."/>
            <person name="Murali S.C."/>
            <person name="Bandaranaike D."/>
            <person name="Bellair M."/>
            <person name="Blankenburg K."/>
            <person name="Chao H."/>
            <person name="Dinh H."/>
            <person name="Doddapaneni H."/>
            <person name="Downs B."/>
            <person name="Dugan-Rocha S."/>
            <person name="Elkadiri S."/>
            <person name="Gnanaolivu R.D."/>
            <person name="Hernandez B."/>
            <person name="Javaid M."/>
            <person name="Jayaseelan J.C."/>
            <person name="Lee S."/>
            <person name="Li M."/>
            <person name="Ming W."/>
            <person name="Munidasa M."/>
            <person name="Muniz J."/>
            <person name="Nguyen L."/>
            <person name="Ongeri F."/>
            <person name="Osuji N."/>
            <person name="Pu L.-L."/>
            <person name="Puazo M."/>
            <person name="Qu C."/>
            <person name="Quiroz J."/>
            <person name="Raj R."/>
            <person name="Weissenberger G."/>
            <person name="Xin Y."/>
            <person name="Zou X."/>
            <person name="Han Y."/>
            <person name="Richards S."/>
            <person name="Worley K."/>
            <person name="Muzny D."/>
            <person name="Gibbs R."/>
        </authorList>
    </citation>
    <scope>NUCLEOTIDE SEQUENCE</scope>
    <source>
        <strain evidence="3">Sampled in the wild</strain>
    </source>
</reference>
<accession>A0A8K0JX24</accession>
<proteinExistence type="predicted"/>
<dbReference type="EMBL" id="KZ308180">
    <property type="protein sequence ID" value="KAG8223916.1"/>
    <property type="molecule type" value="Genomic_DNA"/>
</dbReference>
<comment type="caution">
    <text evidence="3">The sequence shown here is derived from an EMBL/GenBank/DDBJ whole genome shotgun (WGS) entry which is preliminary data.</text>
</comment>
<dbReference type="Gene3D" id="3.40.50.1010">
    <property type="entry name" value="5'-nuclease"/>
    <property type="match status" value="1"/>
</dbReference>
<sequence>MFSLINLETTTTGDLRKRLLIRSSSLFEDAIYLPRAFLRPTTFPVSSAVVNELEGLARGGQRPTHPPSSAALPSPSHSALVAEGARSALALLRNPGGPVPGVRCVTTRGTVLPSTTFTVEEDDSVIGGIGEGELRGNDDRILATCLSLVRAQENRYDSNTERGGTHGWRRARHVFRDVVLLTEDRNLRVKALARDVPTRGVEWFLNWATRPIRSSNRSSKCPSPPSQRGSIPPPGPLAT</sequence>
<dbReference type="Pfam" id="PF13638">
    <property type="entry name" value="PIN_4"/>
    <property type="match status" value="1"/>
</dbReference>
<feature type="compositionally biased region" description="Polar residues" evidence="1">
    <location>
        <begin position="214"/>
        <end position="229"/>
    </location>
</feature>
<keyword evidence="4" id="KW-1185">Reference proteome</keyword>